<dbReference type="RefSeq" id="XP_026676736.1">
    <property type="nucleotide sequence ID" value="XM_026820935.1"/>
</dbReference>
<dbReference type="SMART" id="SM01032">
    <property type="entry name" value="BHD_3"/>
    <property type="match status" value="1"/>
</dbReference>
<evidence type="ECO:0000256" key="2">
    <source>
        <dbReference type="ARBA" id="ARBA00009525"/>
    </source>
</evidence>
<dbReference type="Gene3D" id="3.90.260.10">
    <property type="entry name" value="Transglutaminase-like"/>
    <property type="match status" value="2"/>
</dbReference>
<comment type="similarity">
    <text evidence="2">Belongs to the XPC family.</text>
</comment>
<protein>
    <submittedName>
        <fullName evidence="12">DNA repair protein complementing XP-C cells homolog</fullName>
    </submittedName>
</protein>
<dbReference type="GeneID" id="103505828"/>
<comment type="subcellular location">
    <subcellularLocation>
        <location evidence="1">Nucleus</location>
    </subcellularLocation>
</comment>
<feature type="domain" description="Rad4 beta-hairpin" evidence="8">
    <location>
        <begin position="718"/>
        <end position="770"/>
    </location>
</feature>
<dbReference type="AlphaFoldDB" id="A0A3Q0IKD8"/>
<dbReference type="InterPro" id="IPR036985">
    <property type="entry name" value="Transglutaminase-like_sf"/>
</dbReference>
<dbReference type="InterPro" id="IPR018328">
    <property type="entry name" value="Rad4_beta-hairpin_dom3"/>
</dbReference>
<dbReference type="Pfam" id="PF10405">
    <property type="entry name" value="BHD_3"/>
    <property type="match status" value="1"/>
</dbReference>
<dbReference type="SMART" id="SM01031">
    <property type="entry name" value="BHD_2"/>
    <property type="match status" value="1"/>
</dbReference>
<sequence>METRRSSRRLQNRSTEFTKPVMKRKSESPEIKSKCETKVSSPKKPKVETKNRPSETIGSIFDNDAPIDSILDKIRRDSIEKCVAGAPNVNLSSDSESDDESSDENFEKFNKSVKTDNDDVSKHVENEPPVVETSEYFDFSKILSKQNSFQSLLSQSKQPGKQGKETSTVPDFVDESPLECNNKNNLKGNVEINKCRSNKNELPRKGKSSIRSSSRNKSSPHTSKTVETSRRSNEGSSKQKSSTKVKKDEELNVKDLLALGEGVDASQLENYEEESPKESDYKIPDKVEITLDLPNAGKKKKKAGFDLEAALKRRLNLVKKENQVFVHKVHLLCLLSHGFHLNKSLNCENLIGVALSLIPSKHCYPPKHADISYLENFISWFCKKISIEDPTNVKFNVDCTTITNHLILCFNKHKANNKIDLILMFITVMRSLGMKCRLMINLQPEPLKPSSDNLLPLNSKPSSESPSKSKSEPKPKKETKKNLRFENKKEKKSEKSKYFSSDSNPSPSKYFKGNEKDLSKKLPIPKSGKGKPDLNSQPSCSKSKKHIESDDDFIMSDGDSDDDFVTPKKSRKTPSKSSTKISPSSKKDGKINRKVLSTDESEVESTSTKPNKKQGLDIWCEVFLEAEEKWISVDIVNKRYHCVEKLYAAATHPVSYVLAWNNNNTVKDLTKRYAPQWLTMTQKLRVDSAWWKKTLKPYVPPKTVWEREEDEELERHLKDQPLPLSLSEYKNHPLYVLPKDLLKFQAIHPPDLEPVGYFRGEKVYPRSAVKELHTRETWLKEARVVRLAEKPYKIVKARVKKDKFGFLPTEEKKSELFGIWQTEDYIPPVAQNGIVPRNSFGNVDLFLECMLPIGTVHLQLPQLQRIARKLNIDCAPAMVGFEPCRFGSRPVMDGWVVCEEFRDVLLDAWNQEYDEKTKAENEKRRKRAKANWRKLVRCLRVKKRLELRYQFNLESDKERPSSSKDVNVSRLDHGIPCSTGGGHHSMYMWFIKTSMQDILLSSLLCNQVWKLCFQ</sequence>
<keyword evidence="5" id="KW-0234">DNA repair</keyword>
<dbReference type="GO" id="GO:0005737">
    <property type="term" value="C:cytoplasm"/>
    <property type="evidence" value="ECO:0007669"/>
    <property type="project" value="TreeGrafter"/>
</dbReference>
<feature type="compositionally biased region" description="Basic residues" evidence="7">
    <location>
        <begin position="1"/>
        <end position="11"/>
    </location>
</feature>
<evidence type="ECO:0000256" key="4">
    <source>
        <dbReference type="ARBA" id="ARBA00023125"/>
    </source>
</evidence>
<feature type="compositionally biased region" description="Polar residues" evidence="7">
    <location>
        <begin position="151"/>
        <end position="169"/>
    </location>
</feature>
<evidence type="ECO:0000256" key="7">
    <source>
        <dbReference type="SAM" id="MobiDB-lite"/>
    </source>
</evidence>
<evidence type="ECO:0000259" key="10">
    <source>
        <dbReference type="SMART" id="SM01032"/>
    </source>
</evidence>
<feature type="compositionally biased region" description="Basic and acidic residues" evidence="7">
    <location>
        <begin position="24"/>
        <end position="37"/>
    </location>
</feature>
<dbReference type="GO" id="GO:0071942">
    <property type="term" value="C:XPC complex"/>
    <property type="evidence" value="ECO:0007669"/>
    <property type="project" value="TreeGrafter"/>
</dbReference>
<dbReference type="Pfam" id="PF03835">
    <property type="entry name" value="Rad4"/>
    <property type="match status" value="1"/>
</dbReference>
<dbReference type="InterPro" id="IPR004583">
    <property type="entry name" value="DNA_repair_Rad4"/>
</dbReference>
<dbReference type="GO" id="GO:0003697">
    <property type="term" value="F:single-stranded DNA binding"/>
    <property type="evidence" value="ECO:0007669"/>
    <property type="project" value="TreeGrafter"/>
</dbReference>
<dbReference type="PANTHER" id="PTHR12135:SF0">
    <property type="entry name" value="DNA REPAIR PROTEIN COMPLEMENTING XP-C CELLS"/>
    <property type="match status" value="1"/>
</dbReference>
<dbReference type="InterPro" id="IPR042488">
    <property type="entry name" value="Rad4_BHD3_sf"/>
</dbReference>
<proteinExistence type="inferred from homology"/>
<dbReference type="STRING" id="121845.A0A3Q0IKD8"/>
<dbReference type="InterPro" id="IPR018327">
    <property type="entry name" value="BHD_2"/>
</dbReference>
<dbReference type="CTD" id="7508"/>
<evidence type="ECO:0000256" key="6">
    <source>
        <dbReference type="ARBA" id="ARBA00023242"/>
    </source>
</evidence>
<feature type="compositionally biased region" description="Basic and acidic residues" evidence="7">
    <location>
        <begin position="467"/>
        <end position="497"/>
    </location>
</feature>
<evidence type="ECO:0000259" key="8">
    <source>
        <dbReference type="SMART" id="SM01030"/>
    </source>
</evidence>
<dbReference type="PaxDb" id="121845-A0A3Q0IKD8"/>
<feature type="domain" description="Rad4 beta-hairpin" evidence="9">
    <location>
        <begin position="772"/>
        <end position="828"/>
    </location>
</feature>
<gene>
    <name evidence="12" type="primary">LOC103505828</name>
</gene>
<organism evidence="11 12">
    <name type="scientific">Diaphorina citri</name>
    <name type="common">Asian citrus psyllid</name>
    <dbReference type="NCBI Taxonomy" id="121845"/>
    <lineage>
        <taxon>Eukaryota</taxon>
        <taxon>Metazoa</taxon>
        <taxon>Ecdysozoa</taxon>
        <taxon>Arthropoda</taxon>
        <taxon>Hexapoda</taxon>
        <taxon>Insecta</taxon>
        <taxon>Pterygota</taxon>
        <taxon>Neoptera</taxon>
        <taxon>Paraneoptera</taxon>
        <taxon>Hemiptera</taxon>
        <taxon>Sternorrhyncha</taxon>
        <taxon>Psylloidea</taxon>
        <taxon>Psyllidae</taxon>
        <taxon>Diaphorininae</taxon>
        <taxon>Diaphorina</taxon>
    </lineage>
</organism>
<feature type="domain" description="Rad4 beta-hairpin" evidence="10">
    <location>
        <begin position="835"/>
        <end position="909"/>
    </location>
</feature>
<dbReference type="InterPro" id="IPR018325">
    <property type="entry name" value="Rad4/PNGase_transGLS-fold"/>
</dbReference>
<keyword evidence="4" id="KW-0238">DNA-binding</keyword>
<dbReference type="InterPro" id="IPR018026">
    <property type="entry name" value="DNA_repair_Rad4-like"/>
</dbReference>
<dbReference type="SUPFAM" id="SSF54001">
    <property type="entry name" value="Cysteine proteinases"/>
    <property type="match status" value="1"/>
</dbReference>
<keyword evidence="3" id="KW-0227">DNA damage</keyword>
<dbReference type="Gene3D" id="3.30.70.2460">
    <property type="entry name" value="Rad4, beta-hairpin domain BHD3"/>
    <property type="match status" value="1"/>
</dbReference>
<dbReference type="SMART" id="SM01030">
    <property type="entry name" value="BHD_1"/>
    <property type="match status" value="1"/>
</dbReference>
<dbReference type="Gene3D" id="2.20.20.110">
    <property type="entry name" value="Rad4, beta-hairpin domain BHD1"/>
    <property type="match status" value="1"/>
</dbReference>
<dbReference type="Proteomes" id="UP000079169">
    <property type="component" value="Unplaced"/>
</dbReference>
<dbReference type="NCBIfam" id="TIGR00605">
    <property type="entry name" value="rad4"/>
    <property type="match status" value="1"/>
</dbReference>
<dbReference type="PANTHER" id="PTHR12135">
    <property type="entry name" value="DNA REPAIR PROTEIN XP-C / RAD4"/>
    <property type="match status" value="1"/>
</dbReference>
<feature type="compositionally biased region" description="Low complexity" evidence="7">
    <location>
        <begin position="209"/>
        <end position="223"/>
    </location>
</feature>
<evidence type="ECO:0000313" key="11">
    <source>
        <dbReference type="Proteomes" id="UP000079169"/>
    </source>
</evidence>
<feature type="compositionally biased region" description="Low complexity" evidence="7">
    <location>
        <begin position="449"/>
        <end position="466"/>
    </location>
</feature>
<evidence type="ECO:0000259" key="9">
    <source>
        <dbReference type="SMART" id="SM01031"/>
    </source>
</evidence>
<dbReference type="InterPro" id="IPR038765">
    <property type="entry name" value="Papain-like_cys_pep_sf"/>
</dbReference>
<dbReference type="GO" id="GO:0000111">
    <property type="term" value="C:nucleotide-excision repair factor 2 complex"/>
    <property type="evidence" value="ECO:0007669"/>
    <property type="project" value="TreeGrafter"/>
</dbReference>
<keyword evidence="6" id="KW-0539">Nucleus</keyword>
<dbReference type="Pfam" id="PF10404">
    <property type="entry name" value="BHD_2"/>
    <property type="match status" value="1"/>
</dbReference>
<name>A0A3Q0IKD8_DIACI</name>
<feature type="compositionally biased region" description="Basic and acidic residues" evidence="7">
    <location>
        <begin position="105"/>
        <end position="126"/>
    </location>
</feature>
<dbReference type="GO" id="GO:0006289">
    <property type="term" value="P:nucleotide-excision repair"/>
    <property type="evidence" value="ECO:0007669"/>
    <property type="project" value="InterPro"/>
</dbReference>
<evidence type="ECO:0000256" key="5">
    <source>
        <dbReference type="ARBA" id="ARBA00023204"/>
    </source>
</evidence>
<evidence type="ECO:0000256" key="1">
    <source>
        <dbReference type="ARBA" id="ARBA00004123"/>
    </source>
</evidence>
<feature type="compositionally biased region" description="Acidic residues" evidence="7">
    <location>
        <begin position="549"/>
        <end position="564"/>
    </location>
</feature>
<dbReference type="FunFam" id="3.30.70.2460:FF:000001">
    <property type="entry name" value="DNA repair protein Rad4 family"/>
    <property type="match status" value="1"/>
</dbReference>
<feature type="region of interest" description="Disordered" evidence="7">
    <location>
        <begin position="1"/>
        <end position="63"/>
    </location>
</feature>
<reference evidence="12" key="1">
    <citation type="submission" date="2025-08" db="UniProtKB">
        <authorList>
            <consortium name="RefSeq"/>
        </authorList>
    </citation>
    <scope>IDENTIFICATION</scope>
</reference>
<feature type="compositionally biased region" description="Polar residues" evidence="7">
    <location>
        <begin position="498"/>
        <end position="507"/>
    </location>
</feature>
<dbReference type="GO" id="GO:0003684">
    <property type="term" value="F:damaged DNA binding"/>
    <property type="evidence" value="ECO:0007669"/>
    <property type="project" value="InterPro"/>
</dbReference>
<dbReference type="GO" id="GO:0006298">
    <property type="term" value="P:mismatch repair"/>
    <property type="evidence" value="ECO:0007669"/>
    <property type="project" value="TreeGrafter"/>
</dbReference>
<accession>A0A3Q0IKD8</accession>
<feature type="compositionally biased region" description="Acidic residues" evidence="7">
    <location>
        <begin position="95"/>
        <end position="104"/>
    </location>
</feature>
<feature type="compositionally biased region" description="Low complexity" evidence="7">
    <location>
        <begin position="575"/>
        <end position="584"/>
    </location>
</feature>
<feature type="region of interest" description="Disordered" evidence="7">
    <location>
        <begin position="449"/>
        <end position="612"/>
    </location>
</feature>
<evidence type="ECO:0000313" key="12">
    <source>
        <dbReference type="RefSeq" id="XP_026676736.1"/>
    </source>
</evidence>
<evidence type="ECO:0000256" key="3">
    <source>
        <dbReference type="ARBA" id="ARBA00022763"/>
    </source>
</evidence>
<feature type="region of interest" description="Disordered" evidence="7">
    <location>
        <begin position="151"/>
        <end position="249"/>
    </location>
</feature>
<dbReference type="Pfam" id="PF10403">
    <property type="entry name" value="BHD_1"/>
    <property type="match status" value="1"/>
</dbReference>
<dbReference type="InterPro" id="IPR018326">
    <property type="entry name" value="Rad4_beta-hairpin_dom1"/>
</dbReference>
<dbReference type="KEGG" id="dci:103505828"/>
<feature type="region of interest" description="Disordered" evidence="7">
    <location>
        <begin position="84"/>
        <end position="133"/>
    </location>
</feature>
<keyword evidence="11" id="KW-1185">Reference proteome</keyword>